<dbReference type="WBParaSite" id="PS1159_v2.g14485.t1">
    <property type="protein sequence ID" value="PS1159_v2.g14485.t1"/>
    <property type="gene ID" value="PS1159_v2.g14485"/>
</dbReference>
<name>A0AC35F990_9BILA</name>
<sequence length="567" mass="64034">MKSAIFLLISTYLLVRLSDAAGYTDKSGNPAPNPCKDGENVYFDTLVFNCIDGKKVYYGCKINNDEIKQDTVKDENNLRTLYCHKDGNSVKTIVTGKKSPPTKVSDCSKGETKVVASRYALECYEESAGYFTFKLAACFSTPDDPKTRIEVTKSYDDYVSDDKQLGFRYSCHAQDDPKTRIEVTKSYDDYVSDDKQLGFRYSCHVQGNSFFYEPIGCLLGGQFITPGNIFQNGSLTVMCMRDGPQRLRLRPVYSSGNVDEKSCTETKTYIEDNFKYECQPGKQPKPIACVFFKNQKEIPIGSTYNDDKAYQYKCEQTSDSKHLALIKVACLDDENQLLVEGGKKSLSDGSRIECQKSIDDGLLRVIVAGKPPIEQCKEGEKIVRDYLQYRCEDKQLKPFACAPLNNDSMIIEIGKTYDSDNYQYKCEEQSKAIIYHAIACLDLDKKVLMPGEKRQVKIFTYECQRKANNELALVISNENGCKHPALQGKLVRPNDIVEVPRTIKQLDYKTLFQCVVGGDKGYYLIDVGCKVDGKKYDIGNYVKHQDDVYKCVRPNAGVLHLIYIPSS</sequence>
<organism evidence="1 2">
    <name type="scientific">Panagrolaimus sp. PS1159</name>
    <dbReference type="NCBI Taxonomy" id="55785"/>
    <lineage>
        <taxon>Eukaryota</taxon>
        <taxon>Metazoa</taxon>
        <taxon>Ecdysozoa</taxon>
        <taxon>Nematoda</taxon>
        <taxon>Chromadorea</taxon>
        <taxon>Rhabditida</taxon>
        <taxon>Tylenchina</taxon>
        <taxon>Panagrolaimomorpha</taxon>
        <taxon>Panagrolaimoidea</taxon>
        <taxon>Panagrolaimidae</taxon>
        <taxon>Panagrolaimus</taxon>
    </lineage>
</organism>
<protein>
    <submittedName>
        <fullName evidence="2">Uncharacterized protein</fullName>
    </submittedName>
</protein>
<accession>A0AC35F990</accession>
<evidence type="ECO:0000313" key="1">
    <source>
        <dbReference type="Proteomes" id="UP000887580"/>
    </source>
</evidence>
<proteinExistence type="predicted"/>
<reference evidence="2" key="1">
    <citation type="submission" date="2022-11" db="UniProtKB">
        <authorList>
            <consortium name="WormBaseParasite"/>
        </authorList>
    </citation>
    <scope>IDENTIFICATION</scope>
</reference>
<dbReference type="Proteomes" id="UP000887580">
    <property type="component" value="Unplaced"/>
</dbReference>
<evidence type="ECO:0000313" key="2">
    <source>
        <dbReference type="WBParaSite" id="PS1159_v2.g14485.t1"/>
    </source>
</evidence>